<evidence type="ECO:0000256" key="8">
    <source>
        <dbReference type="ARBA" id="ARBA00023116"/>
    </source>
</evidence>
<dbReference type="NCBIfam" id="TIGR02504">
    <property type="entry name" value="NrdJ_Z"/>
    <property type="match status" value="1"/>
</dbReference>
<dbReference type="Pfam" id="PF03477">
    <property type="entry name" value="ATP-cone"/>
    <property type="match status" value="1"/>
</dbReference>
<dbReference type="EC" id="1.17.4.1" evidence="13"/>
<dbReference type="CDD" id="cd02888">
    <property type="entry name" value="RNR_II_dimer"/>
    <property type="match status" value="1"/>
</dbReference>
<dbReference type="SUPFAM" id="SSF48168">
    <property type="entry name" value="R1 subunit of ribonucleotide reductase, N-terminal domain"/>
    <property type="match status" value="1"/>
</dbReference>
<dbReference type="SUPFAM" id="SSF51998">
    <property type="entry name" value="PFL-like glycyl radical enzymes"/>
    <property type="match status" value="1"/>
</dbReference>
<dbReference type="InterPro" id="IPR013346">
    <property type="entry name" value="NrdE_NrdA_C"/>
</dbReference>
<evidence type="ECO:0000256" key="2">
    <source>
        <dbReference type="ARBA" id="ARBA00007405"/>
    </source>
</evidence>
<dbReference type="GO" id="GO:0004748">
    <property type="term" value="F:ribonucleoside-diphosphate reductase activity, thioredoxin disulfide as acceptor"/>
    <property type="evidence" value="ECO:0007669"/>
    <property type="project" value="UniProtKB-EC"/>
</dbReference>
<dbReference type="Pfam" id="PF00317">
    <property type="entry name" value="Ribonuc_red_lgN"/>
    <property type="match status" value="1"/>
</dbReference>
<dbReference type="Gene3D" id="3.20.70.20">
    <property type="match status" value="1"/>
</dbReference>
<dbReference type="NCBIfam" id="TIGR02506">
    <property type="entry name" value="NrdE_NrdA"/>
    <property type="match status" value="1"/>
</dbReference>
<keyword evidence="10 13" id="KW-0170">Cobalt</keyword>
<evidence type="ECO:0000256" key="5">
    <source>
        <dbReference type="ARBA" id="ARBA00022741"/>
    </source>
</evidence>
<dbReference type="PRINTS" id="PR01183">
    <property type="entry name" value="RIBORDTASEM1"/>
</dbReference>
<dbReference type="GO" id="GO:0009263">
    <property type="term" value="P:deoxyribonucleotide biosynthetic process"/>
    <property type="evidence" value="ECO:0007669"/>
    <property type="project" value="UniProtKB-KW"/>
</dbReference>
<keyword evidence="5 12" id="KW-0547">Nucleotide-binding</keyword>
<evidence type="ECO:0000313" key="15">
    <source>
        <dbReference type="EMBL" id="HGL40841.1"/>
    </source>
</evidence>
<evidence type="ECO:0000259" key="14">
    <source>
        <dbReference type="PROSITE" id="PS51161"/>
    </source>
</evidence>
<accession>A0A7J3G4X2</accession>
<dbReference type="InterPro" id="IPR000788">
    <property type="entry name" value="RNR_lg_C"/>
</dbReference>
<evidence type="ECO:0000256" key="7">
    <source>
        <dbReference type="ARBA" id="ARBA00023002"/>
    </source>
</evidence>
<keyword evidence="8" id="KW-0215">Deoxyribonucleotide synthesis</keyword>
<evidence type="ECO:0000256" key="11">
    <source>
        <dbReference type="ARBA" id="ARBA00047754"/>
    </source>
</evidence>
<comment type="cofactor">
    <cofactor evidence="1 13">
        <name>adenosylcob(III)alamin</name>
        <dbReference type="ChEBI" id="CHEBI:18408"/>
    </cofactor>
</comment>
<protein>
    <recommendedName>
        <fullName evidence="13">Vitamin B12-dependent ribonucleotide reductase</fullName>
        <ecNumber evidence="13">1.17.4.1</ecNumber>
    </recommendedName>
</protein>
<dbReference type="EMBL" id="DTCM01000053">
    <property type="protein sequence ID" value="HGL40841.1"/>
    <property type="molecule type" value="Genomic_DNA"/>
</dbReference>
<keyword evidence="3" id="KW-0021">Allosteric enzyme</keyword>
<feature type="domain" description="ATP-cone" evidence="14">
    <location>
        <begin position="3"/>
        <end position="94"/>
    </location>
</feature>
<evidence type="ECO:0000256" key="9">
    <source>
        <dbReference type="ARBA" id="ARBA00023157"/>
    </source>
</evidence>
<gene>
    <name evidence="15" type="ORF">ENU43_04165</name>
</gene>
<dbReference type="InterPro" id="IPR008926">
    <property type="entry name" value="RNR_R1-su_N"/>
</dbReference>
<keyword evidence="13" id="KW-0237">DNA synthesis</keyword>
<reference evidence="15" key="1">
    <citation type="journal article" date="2020" name="mSystems">
        <title>Genome- and Community-Level Interaction Insights into Carbon Utilization and Element Cycling Functions of Hydrothermarchaeota in Hydrothermal Sediment.</title>
        <authorList>
            <person name="Zhou Z."/>
            <person name="Liu Y."/>
            <person name="Xu W."/>
            <person name="Pan J."/>
            <person name="Luo Z.H."/>
            <person name="Li M."/>
        </authorList>
    </citation>
    <scope>NUCLEOTIDE SEQUENCE [LARGE SCALE GENOMIC DNA]</scope>
    <source>
        <strain evidence="15">SpSt-669</strain>
    </source>
</reference>
<evidence type="ECO:0000256" key="6">
    <source>
        <dbReference type="ARBA" id="ARBA00022840"/>
    </source>
</evidence>
<dbReference type="PANTHER" id="PTHR43371">
    <property type="entry name" value="VITAMIN B12-DEPENDENT RIBONUCLEOTIDE REDUCTASE"/>
    <property type="match status" value="1"/>
</dbReference>
<dbReference type="PANTHER" id="PTHR43371:SF1">
    <property type="entry name" value="RIBONUCLEOSIDE-DIPHOSPHATE REDUCTASE"/>
    <property type="match status" value="1"/>
</dbReference>
<evidence type="ECO:0000256" key="13">
    <source>
        <dbReference type="RuleBase" id="RU364064"/>
    </source>
</evidence>
<dbReference type="PROSITE" id="PS51161">
    <property type="entry name" value="ATP_CONE"/>
    <property type="match status" value="1"/>
</dbReference>
<dbReference type="GO" id="GO:0071897">
    <property type="term" value="P:DNA biosynthetic process"/>
    <property type="evidence" value="ECO:0007669"/>
    <property type="project" value="UniProtKB-KW"/>
</dbReference>
<dbReference type="InterPro" id="IPR050862">
    <property type="entry name" value="RdRp_reductase_class-2"/>
</dbReference>
<name>A0A7J3G4X2_CALS0</name>
<dbReference type="GO" id="GO:0031419">
    <property type="term" value="F:cobalamin binding"/>
    <property type="evidence" value="ECO:0007669"/>
    <property type="project" value="UniProtKB-KW"/>
</dbReference>
<dbReference type="GO" id="GO:0005524">
    <property type="term" value="F:ATP binding"/>
    <property type="evidence" value="ECO:0007669"/>
    <property type="project" value="UniProtKB-UniRule"/>
</dbReference>
<keyword evidence="9" id="KW-1015">Disulfide bond</keyword>
<dbReference type="UniPathway" id="UPA00326"/>
<evidence type="ECO:0000256" key="4">
    <source>
        <dbReference type="ARBA" id="ARBA00022628"/>
    </source>
</evidence>
<evidence type="ECO:0000256" key="12">
    <source>
        <dbReference type="PROSITE-ProRule" id="PRU00492"/>
    </source>
</evidence>
<comment type="function">
    <text evidence="13">Catalyzes the reduction of ribonucleotides to deoxyribonucleotides. May function to provide a pool of deoxyribonucleotide precursors for DNA repair during oxygen limitation and/or for immediate growth after restoration of oxygen.</text>
</comment>
<dbReference type="InterPro" id="IPR013509">
    <property type="entry name" value="RNR_lsu_N"/>
</dbReference>
<organism evidence="15">
    <name type="scientific">Caldiarchaeum subterraneum</name>
    <dbReference type="NCBI Taxonomy" id="311458"/>
    <lineage>
        <taxon>Archaea</taxon>
        <taxon>Nitrososphaerota</taxon>
        <taxon>Candidatus Caldarchaeales</taxon>
        <taxon>Candidatus Caldarchaeaceae</taxon>
        <taxon>Candidatus Caldarchaeum</taxon>
    </lineage>
</organism>
<dbReference type="InterPro" id="IPR005144">
    <property type="entry name" value="ATP-cone_dom"/>
</dbReference>
<evidence type="ECO:0000256" key="10">
    <source>
        <dbReference type="ARBA" id="ARBA00023285"/>
    </source>
</evidence>
<dbReference type="AlphaFoldDB" id="A0A7J3G4X2"/>
<proteinExistence type="inferred from homology"/>
<dbReference type="InterPro" id="IPR013344">
    <property type="entry name" value="RNR_NrdJ/NrdZ"/>
</dbReference>
<evidence type="ECO:0000256" key="3">
    <source>
        <dbReference type="ARBA" id="ARBA00022533"/>
    </source>
</evidence>
<comment type="similarity">
    <text evidence="2 13">Belongs to the ribonucleoside diphosphate reductase class-2 family.</text>
</comment>
<keyword evidence="4 13" id="KW-0846">Cobalamin</keyword>
<evidence type="ECO:0000256" key="1">
    <source>
        <dbReference type="ARBA" id="ARBA00001922"/>
    </source>
</evidence>
<dbReference type="Pfam" id="PF02867">
    <property type="entry name" value="Ribonuc_red_lgC"/>
    <property type="match status" value="1"/>
</dbReference>
<keyword evidence="7 13" id="KW-0560">Oxidoreductase</keyword>
<comment type="caution">
    <text evidence="15">The sequence shown here is derived from an EMBL/GenBank/DDBJ whole genome shotgun (WGS) entry which is preliminary data.</text>
</comment>
<sequence>MLKAVVKRDGRLEDFDPSRIEKAILGAMREVGRVDTVSAKKVTAEVVSILETQGDEKPHVERIQDIVELSLMRHGLYDVAKAYITYRHRREQERAEKKSILGVEPQRWTKKALSVNAVRLLASRYLLRNEEGRIIETPEGMVYRVASAIAVADKGGALTYNIPENFVTNQYIHIRGKPLPEKAVESFHRFANLLFEKRFLPNSPTLFNAGAKLGQLSACFVLPMEDTLAENEDGILPIAQKAALIFQTGGGVGINYSKLRPEGDVVSSSGGVASGPVSFMSLIDKVADVIKQGGRRRAANMGILEAWHPDVMKFITCKENGGFENFNISVMTDEEFWRSYHSNSSYPLINPRTGMKVGEVNARTLLQEIARQAWMTGDPGLLFKHHINRRNPLRQALGDIVCTNPCGEQPLYPYESCNLGSINLYEHVDREARKIDWEKLRESVETSVRFLDNAIDVNRHPFPRLTEENRRHRRIGLGIMGLADMLYALGIPYDSEEGFSTMSRVMEFISYHAYMASSSLAEEKGRFPLYDASFYTHGLLPVEGFYHPEMWTMDWREVSERVKRVGLRNSHVTTVAPTGSISMIFDVSAGLEPQFALVYEKHVTVGRFYYVDIEFERQLKERGLYSMELLKKVSENGGSVQGIDEIPEDMRDVFVTAREIAWWDHLRAQYEIQKWVDSSVSKTINMPAEATVEDVLNAYVAAEKIGVKGITVFRDTSKGVQVLHAPSVKVRRQVRNRTLEVLGLGKEQVLAHEQR</sequence>
<keyword evidence="6 12" id="KW-0067">ATP-binding</keyword>
<comment type="catalytic activity">
    <reaction evidence="11 13">
        <text>a 2'-deoxyribonucleoside 5'-diphosphate + [thioredoxin]-disulfide + H2O = a ribonucleoside 5'-diphosphate + [thioredoxin]-dithiol</text>
        <dbReference type="Rhea" id="RHEA:23252"/>
        <dbReference type="Rhea" id="RHEA-COMP:10698"/>
        <dbReference type="Rhea" id="RHEA-COMP:10700"/>
        <dbReference type="ChEBI" id="CHEBI:15377"/>
        <dbReference type="ChEBI" id="CHEBI:29950"/>
        <dbReference type="ChEBI" id="CHEBI:50058"/>
        <dbReference type="ChEBI" id="CHEBI:57930"/>
        <dbReference type="ChEBI" id="CHEBI:73316"/>
        <dbReference type="EC" id="1.17.4.1"/>
    </reaction>
</comment>